<dbReference type="PANTHER" id="PTHR43806">
    <property type="entry name" value="PEPTIDASE S8"/>
    <property type="match status" value="1"/>
</dbReference>
<reference evidence="9 10" key="1">
    <citation type="journal article" date="2019" name="Nat. Microbiol.">
        <title>Mediterranean grassland soil C-N compound turnover is dependent on rainfall and depth, and is mediated by genomically divergent microorganisms.</title>
        <authorList>
            <person name="Diamond S."/>
            <person name="Andeer P.F."/>
            <person name="Li Z."/>
            <person name="Crits-Christoph A."/>
            <person name="Burstein D."/>
            <person name="Anantharaman K."/>
            <person name="Lane K.R."/>
            <person name="Thomas B.C."/>
            <person name="Pan C."/>
            <person name="Northen T.R."/>
            <person name="Banfield J.F."/>
        </authorList>
    </citation>
    <scope>NUCLEOTIDE SEQUENCE [LARGE SCALE GENOMIC DNA]</scope>
    <source>
        <strain evidence="9">NP_8</strain>
    </source>
</reference>
<dbReference type="InterPro" id="IPR010259">
    <property type="entry name" value="S8pro/Inhibitor_I9"/>
</dbReference>
<dbReference type="PRINTS" id="PR00723">
    <property type="entry name" value="SUBTILISIN"/>
</dbReference>
<dbReference type="GO" id="GO:0004252">
    <property type="term" value="F:serine-type endopeptidase activity"/>
    <property type="evidence" value="ECO:0007669"/>
    <property type="project" value="UniProtKB-UniRule"/>
</dbReference>
<dbReference type="Gene3D" id="3.30.70.80">
    <property type="entry name" value="Peptidase S8 propeptide/proteinase inhibitor I9"/>
    <property type="match status" value="1"/>
</dbReference>
<dbReference type="SUPFAM" id="SSF49299">
    <property type="entry name" value="PKD domain"/>
    <property type="match status" value="4"/>
</dbReference>
<dbReference type="GO" id="GO:0006508">
    <property type="term" value="P:proteolysis"/>
    <property type="evidence" value="ECO:0007669"/>
    <property type="project" value="UniProtKB-KW"/>
</dbReference>
<dbReference type="InterPro" id="IPR035986">
    <property type="entry name" value="PKD_dom_sf"/>
</dbReference>
<evidence type="ECO:0000256" key="3">
    <source>
        <dbReference type="ARBA" id="ARBA00022801"/>
    </source>
</evidence>
<evidence type="ECO:0000259" key="8">
    <source>
        <dbReference type="PROSITE" id="PS50093"/>
    </source>
</evidence>
<evidence type="ECO:0000256" key="7">
    <source>
        <dbReference type="SAM" id="MobiDB-lite"/>
    </source>
</evidence>
<dbReference type="EMBL" id="VBAP01000107">
    <property type="protein sequence ID" value="TMI71542.1"/>
    <property type="molecule type" value="Genomic_DNA"/>
</dbReference>
<dbReference type="Pfam" id="PF05922">
    <property type="entry name" value="Inhibitor_I9"/>
    <property type="match status" value="1"/>
</dbReference>
<dbReference type="InterPro" id="IPR022398">
    <property type="entry name" value="Peptidase_S8_His-AS"/>
</dbReference>
<dbReference type="PANTHER" id="PTHR43806:SF11">
    <property type="entry name" value="CEREVISIN-RELATED"/>
    <property type="match status" value="1"/>
</dbReference>
<dbReference type="InterPro" id="IPR000209">
    <property type="entry name" value="Peptidase_S8/S53_dom"/>
</dbReference>
<dbReference type="Pfam" id="PF00082">
    <property type="entry name" value="Peptidase_S8"/>
    <property type="match status" value="1"/>
</dbReference>
<evidence type="ECO:0000256" key="6">
    <source>
        <dbReference type="RuleBase" id="RU003355"/>
    </source>
</evidence>
<protein>
    <submittedName>
        <fullName evidence="9">PKD domain-containing protein</fullName>
    </submittedName>
</protein>
<dbReference type="InterPro" id="IPR000601">
    <property type="entry name" value="PKD_dom"/>
</dbReference>
<sequence length="898" mass="90215">MTAIDLSRLMLQVCASVMLQVGACGAGLSRCPADCLMPARQKRCARSHTRLSERPSVAPRRTGNRTCACGGASSSPQVIIMSTARAVALIVLVVVACRDASSPLQPRPRYDATGVIPEQYIVVFQDAVTDPVGLAQSLVAAQHGVLLYTYTSALKGFAARLPDAAAAVLGQDPLVAYVEPDRVASMSGTQQMDANGDPWGLDRIDQRALPLSGTYTYASTGAGVHVYLIDTGIWTSHPEFEGRADIVYNNAGGDGQDCSGHGTAVAGVVGSATYGVAKQVFLHGVRVGDCNGSATTSQIIAGVDWVTANHQAPAVANYPVQTDPSAPLATAIKNLWDSGVFVGTTAGNHSEDACLEASGATPFAVAASTRTDAKADFSNFGACVKIYAPGQNIKSTWLGGSTNTVSGTSFAAPHVTAVAALYKATFGDAPSDTVAKWILSNATAGVITGNPPGTPNLLLYSPTTPPPAPVASFTFSCSGLTCSFDASSSTAQSGATYSWSWGDGASGTGTTATHAYAAGGSYSVALTVTDGGGSSTKTQTVTVTAPVPAPVASFTSSCSGLTCSFDASSSTAQSGATYSWSWGDGASGAGTTATHAYAAGGSYSVTLTVTDGGGSSTKTQTVTVTAPVPAPVASFTFSCSGLTCSFDASSSTAQASATYSWSWGDGASGAGRTATHAYAAGGSYSVTLTVTDGGGSSTKTQPVTVTAPVPAPVASFTFSCSGLTCSFDASSSTAQSGATYSWSWGDGASGAGRTATHAYAAGGSYSVTLTVTDGGGSSTKTQTVVAVAPAVRLVFTVQPRNALPYPWGTIQPPVQVTAVDALGNRVASYTGLVTIAIGRNAGLLLPGTLRGTTGVAAVNGVATFSNLSIDQPGIGYTLVATASGLTGVESASFTILTP</sequence>
<feature type="domain" description="PKD" evidence="8">
    <location>
        <begin position="465"/>
        <end position="550"/>
    </location>
</feature>
<dbReference type="FunFam" id="3.40.50.200:FF:000014">
    <property type="entry name" value="Proteinase K"/>
    <property type="match status" value="1"/>
</dbReference>
<feature type="active site" description="Charge relay system" evidence="5">
    <location>
        <position position="230"/>
    </location>
</feature>
<dbReference type="PROSITE" id="PS00137">
    <property type="entry name" value="SUBTILASE_HIS"/>
    <property type="match status" value="1"/>
</dbReference>
<dbReference type="InterPro" id="IPR034193">
    <property type="entry name" value="PCSK9_ProteinaseK-like"/>
</dbReference>
<dbReference type="InterPro" id="IPR015500">
    <property type="entry name" value="Peptidase_S8_subtilisin-rel"/>
</dbReference>
<dbReference type="SUPFAM" id="SSF52743">
    <property type="entry name" value="Subtilisin-like"/>
    <property type="match status" value="1"/>
</dbReference>
<dbReference type="CDD" id="cd00146">
    <property type="entry name" value="PKD"/>
    <property type="match status" value="4"/>
</dbReference>
<dbReference type="GO" id="GO:0005615">
    <property type="term" value="C:extracellular space"/>
    <property type="evidence" value="ECO:0007669"/>
    <property type="project" value="TreeGrafter"/>
</dbReference>
<evidence type="ECO:0000256" key="4">
    <source>
        <dbReference type="ARBA" id="ARBA00022825"/>
    </source>
</evidence>
<gene>
    <name evidence="9" type="ORF">E6H05_12290</name>
</gene>
<dbReference type="CDD" id="cd04077">
    <property type="entry name" value="Peptidases_S8_PCSK9_ProteinaseK_like"/>
    <property type="match status" value="1"/>
</dbReference>
<dbReference type="PROSITE" id="PS00136">
    <property type="entry name" value="SUBTILASE_ASP"/>
    <property type="match status" value="1"/>
</dbReference>
<organism evidence="9 10">
    <name type="scientific">Candidatus Segetimicrobium genomatis</name>
    <dbReference type="NCBI Taxonomy" id="2569760"/>
    <lineage>
        <taxon>Bacteria</taxon>
        <taxon>Bacillati</taxon>
        <taxon>Candidatus Sysuimicrobiota</taxon>
        <taxon>Candidatus Sysuimicrobiia</taxon>
        <taxon>Candidatus Sysuimicrobiales</taxon>
        <taxon>Candidatus Segetimicrobiaceae</taxon>
        <taxon>Candidatus Segetimicrobium</taxon>
    </lineage>
</organism>
<feature type="region of interest" description="Disordered" evidence="7">
    <location>
        <begin position="48"/>
        <end position="73"/>
    </location>
</feature>
<evidence type="ECO:0000313" key="9">
    <source>
        <dbReference type="EMBL" id="TMI71542.1"/>
    </source>
</evidence>
<dbReference type="SUPFAM" id="SSF54897">
    <property type="entry name" value="Protease propeptides/inhibitors"/>
    <property type="match status" value="1"/>
</dbReference>
<name>A0A537IKD2_9BACT</name>
<dbReference type="PROSITE" id="PS50093">
    <property type="entry name" value="PKD"/>
    <property type="match status" value="4"/>
</dbReference>
<dbReference type="InterPro" id="IPR023828">
    <property type="entry name" value="Peptidase_S8_Ser-AS"/>
</dbReference>
<dbReference type="PROSITE" id="PS51892">
    <property type="entry name" value="SUBTILASE"/>
    <property type="match status" value="1"/>
</dbReference>
<evidence type="ECO:0000256" key="1">
    <source>
        <dbReference type="ARBA" id="ARBA00011073"/>
    </source>
</evidence>
<dbReference type="InterPro" id="IPR013783">
    <property type="entry name" value="Ig-like_fold"/>
</dbReference>
<feature type="active site" description="Charge relay system" evidence="5">
    <location>
        <position position="261"/>
    </location>
</feature>
<dbReference type="Gene3D" id="2.60.40.10">
    <property type="entry name" value="Immunoglobulins"/>
    <property type="match status" value="4"/>
</dbReference>
<dbReference type="InterPro" id="IPR023827">
    <property type="entry name" value="Peptidase_S8_Asp-AS"/>
</dbReference>
<feature type="active site" description="Charge relay system" evidence="5">
    <location>
        <position position="409"/>
    </location>
</feature>
<keyword evidence="2 5" id="KW-0645">Protease</keyword>
<feature type="domain" description="PKD" evidence="8">
    <location>
        <begin position="546"/>
        <end position="631"/>
    </location>
</feature>
<dbReference type="Gene3D" id="3.40.50.200">
    <property type="entry name" value="Peptidase S8/S53 domain"/>
    <property type="match status" value="1"/>
</dbReference>
<accession>A0A537IKD2</accession>
<dbReference type="Proteomes" id="UP000318834">
    <property type="component" value="Unassembled WGS sequence"/>
</dbReference>
<dbReference type="InterPro" id="IPR050131">
    <property type="entry name" value="Peptidase_S8_subtilisin-like"/>
</dbReference>
<evidence type="ECO:0000313" key="10">
    <source>
        <dbReference type="Proteomes" id="UP000318834"/>
    </source>
</evidence>
<dbReference type="AlphaFoldDB" id="A0A537IKD2"/>
<dbReference type="InterPro" id="IPR022409">
    <property type="entry name" value="PKD/Chitinase_dom"/>
</dbReference>
<dbReference type="InterPro" id="IPR037045">
    <property type="entry name" value="S8pro/Inhibitor_I9_sf"/>
</dbReference>
<keyword evidence="4 5" id="KW-0720">Serine protease</keyword>
<comment type="caution">
    <text evidence="9">The sequence shown here is derived from an EMBL/GenBank/DDBJ whole genome shotgun (WGS) entry which is preliminary data.</text>
</comment>
<feature type="domain" description="PKD" evidence="8">
    <location>
        <begin position="627"/>
        <end position="712"/>
    </location>
</feature>
<evidence type="ECO:0000256" key="2">
    <source>
        <dbReference type="ARBA" id="ARBA00022670"/>
    </source>
</evidence>
<evidence type="ECO:0000256" key="5">
    <source>
        <dbReference type="PROSITE-ProRule" id="PRU01240"/>
    </source>
</evidence>
<comment type="similarity">
    <text evidence="1 5 6">Belongs to the peptidase S8 family.</text>
</comment>
<dbReference type="InterPro" id="IPR036852">
    <property type="entry name" value="Peptidase_S8/S53_dom_sf"/>
</dbReference>
<keyword evidence="3 5" id="KW-0378">Hydrolase</keyword>
<feature type="domain" description="PKD" evidence="8">
    <location>
        <begin position="708"/>
        <end position="793"/>
    </location>
</feature>
<proteinExistence type="inferred from homology"/>
<dbReference type="SMART" id="SM00089">
    <property type="entry name" value="PKD"/>
    <property type="match status" value="4"/>
</dbReference>
<dbReference type="Pfam" id="PF18911">
    <property type="entry name" value="PKD_4"/>
    <property type="match status" value="4"/>
</dbReference>
<dbReference type="PROSITE" id="PS00138">
    <property type="entry name" value="SUBTILASE_SER"/>
    <property type="match status" value="1"/>
</dbReference>